<dbReference type="Gene3D" id="1.25.40.560">
    <property type="match status" value="1"/>
</dbReference>
<dbReference type="GO" id="GO:0005634">
    <property type="term" value="C:nucleus"/>
    <property type="evidence" value="ECO:0007669"/>
    <property type="project" value="TreeGrafter"/>
</dbReference>
<dbReference type="GO" id="GO:0008270">
    <property type="term" value="F:zinc ion binding"/>
    <property type="evidence" value="ECO:0007669"/>
    <property type="project" value="UniProtKB-KW"/>
</dbReference>
<dbReference type="GO" id="GO:0070530">
    <property type="term" value="F:K63-linked polyubiquitin modification-dependent protein binding"/>
    <property type="evidence" value="ECO:0007669"/>
    <property type="project" value="TreeGrafter"/>
</dbReference>
<dbReference type="PANTHER" id="PTHR13367:SF28">
    <property type="entry name" value="UBIQUITIN THIOESTERASE ZRANB1"/>
    <property type="match status" value="1"/>
</dbReference>
<dbReference type="PANTHER" id="PTHR13367">
    <property type="entry name" value="UBIQUITIN THIOESTERASE"/>
    <property type="match status" value="1"/>
</dbReference>
<dbReference type="PROSITE" id="PS01358">
    <property type="entry name" value="ZF_RANBP2_1"/>
    <property type="match status" value="3"/>
</dbReference>
<dbReference type="GO" id="GO:0071947">
    <property type="term" value="P:protein deubiquitination involved in ubiquitin-dependent protein catabolic process"/>
    <property type="evidence" value="ECO:0007669"/>
    <property type="project" value="TreeGrafter"/>
</dbReference>
<dbReference type="InterPro" id="IPR051346">
    <property type="entry name" value="OTU_Deubiquitinase"/>
</dbReference>
<proteinExistence type="inferred from homology"/>
<evidence type="ECO:0000313" key="16">
    <source>
        <dbReference type="Proteomes" id="UP000887562"/>
    </source>
</evidence>
<accession>A0A915EZ71</accession>
<dbReference type="InterPro" id="IPR003323">
    <property type="entry name" value="OTU_dom"/>
</dbReference>
<feature type="domain" description="RanBP2-type" evidence="14">
    <location>
        <begin position="53"/>
        <end position="82"/>
    </location>
</feature>
<keyword evidence="5" id="KW-0879">Wnt signaling pathway</keyword>
<evidence type="ECO:0000256" key="5">
    <source>
        <dbReference type="ARBA" id="ARBA00022687"/>
    </source>
</evidence>
<keyword evidence="16" id="KW-1185">Reference proteome</keyword>
<comment type="similarity">
    <text evidence="2">Belongs to the peptidase C64 family.</text>
</comment>
<evidence type="ECO:0000313" key="17">
    <source>
        <dbReference type="WBParaSite" id="maker-E.canG7_contigs_9027-snap-gene-0.45-mRNA-1"/>
    </source>
</evidence>
<dbReference type="GO" id="GO:0016055">
    <property type="term" value="P:Wnt signaling pathway"/>
    <property type="evidence" value="ECO:0007669"/>
    <property type="project" value="UniProtKB-KW"/>
</dbReference>
<evidence type="ECO:0000256" key="11">
    <source>
        <dbReference type="ARBA" id="ARBA00022833"/>
    </source>
</evidence>
<reference evidence="17" key="1">
    <citation type="submission" date="2022-11" db="UniProtKB">
        <authorList>
            <consortium name="WormBaseParasite"/>
        </authorList>
    </citation>
    <scope>IDENTIFICATION</scope>
</reference>
<feature type="region of interest" description="Disordered" evidence="13">
    <location>
        <begin position="489"/>
        <end position="520"/>
    </location>
</feature>
<evidence type="ECO:0000256" key="2">
    <source>
        <dbReference type="ARBA" id="ARBA00005865"/>
    </source>
</evidence>
<evidence type="ECO:0000256" key="3">
    <source>
        <dbReference type="ARBA" id="ARBA00012759"/>
    </source>
</evidence>
<feature type="domain" description="RanBP2-type" evidence="14">
    <location>
        <begin position="4"/>
        <end position="33"/>
    </location>
</feature>
<comment type="catalytic activity">
    <reaction evidence="1">
        <text>Thiol-dependent hydrolysis of ester, thioester, amide, peptide and isopeptide bonds formed by the C-terminal Gly of ubiquitin (a 76-residue protein attached to proteins as an intracellular targeting signal).</text>
        <dbReference type="EC" id="3.4.19.12"/>
    </reaction>
</comment>
<keyword evidence="6" id="KW-0479">Metal-binding</keyword>
<dbReference type="SUPFAM" id="SSF90209">
    <property type="entry name" value="Ran binding protein zinc finger-like"/>
    <property type="match status" value="1"/>
</dbReference>
<dbReference type="WBParaSite" id="maker-E.canG7_contigs_9027-snap-gene-0.45-mRNA-1">
    <property type="protein sequence ID" value="maker-E.canG7_contigs_9027-snap-gene-0.45-mRNA-1"/>
    <property type="gene ID" value="EcG7_04121"/>
</dbReference>
<feature type="compositionally biased region" description="Low complexity" evidence="13">
    <location>
        <begin position="502"/>
        <end position="520"/>
    </location>
</feature>
<feature type="domain" description="OTU" evidence="15">
    <location>
        <begin position="332"/>
        <end position="489"/>
    </location>
</feature>
<organism evidence="16 17">
    <name type="scientific">Echinococcus canadensis</name>
    <dbReference type="NCBI Taxonomy" id="519352"/>
    <lineage>
        <taxon>Eukaryota</taxon>
        <taxon>Metazoa</taxon>
        <taxon>Spiralia</taxon>
        <taxon>Lophotrochozoa</taxon>
        <taxon>Platyhelminthes</taxon>
        <taxon>Cestoda</taxon>
        <taxon>Eucestoda</taxon>
        <taxon>Cyclophyllidea</taxon>
        <taxon>Taeniidae</taxon>
        <taxon>Echinococcus</taxon>
        <taxon>Echinococcus canadensis group</taxon>
    </lineage>
</organism>
<dbReference type="GO" id="GO:0004843">
    <property type="term" value="F:cysteine-type deubiquitinase activity"/>
    <property type="evidence" value="ECO:0007669"/>
    <property type="project" value="UniProtKB-EC"/>
</dbReference>
<evidence type="ECO:0000256" key="10">
    <source>
        <dbReference type="ARBA" id="ARBA00022807"/>
    </source>
</evidence>
<dbReference type="GO" id="GO:0005737">
    <property type="term" value="C:cytoplasm"/>
    <property type="evidence" value="ECO:0007669"/>
    <property type="project" value="TreeGrafter"/>
</dbReference>
<keyword evidence="9" id="KW-0378">Hydrolase</keyword>
<evidence type="ECO:0000256" key="8">
    <source>
        <dbReference type="ARBA" id="ARBA00022786"/>
    </source>
</evidence>
<dbReference type="InterPro" id="IPR036443">
    <property type="entry name" value="Znf_RanBP2_sf"/>
</dbReference>
<dbReference type="AlphaFoldDB" id="A0A915EZ71"/>
<keyword evidence="7 12" id="KW-0863">Zinc-finger</keyword>
<dbReference type="PROSITE" id="PS50802">
    <property type="entry name" value="OTU"/>
    <property type="match status" value="1"/>
</dbReference>
<keyword evidence="4" id="KW-0645">Protease</keyword>
<sequence length="791" mass="87849">MAEDARKWACLRCTFENWPRSLRCTLCDAPRQTLYHPVENKSPCIDTSNSKLLNGGWSCPTCTYDNWAASGRCTQCGTTSPLASASKQPSTDYLPSSPSLTSLGVVKWICPSCTYENWPKSKRCVMCRSSPPPSSLASSSSCTITPTIDWISACKAVITGDSDVLKKFILTAGSLSPLSSRQLTPQDCQMLEQWSSGESNVLKPGLSLLDLARFYNRTEWVSSLSALYPTSSLTRPGAKRSVCQSSACAAKELRRLLDSCVRQRRGSFRCSYLIEFGTFYLPSEIRDLPCSAREVMLKELCDTEVQNELEVRSQVINWWVVEGQQNQPTSRLLALWNRTDGDCLLDSLMQACWGVFDQQSTLRHALTESIRACEGQFYRIWREHEVHQAASQYQPDEEQLLRDWHSALTAASLTRSPLEQIHIFVLAHVLRRPIIVYGVKYIHNYRDEPIGLANFEGVYLPLLWESAFCSRDPVILGYTRGHFTALVPIEPPRSPASPSDGSSVTPASTVTSTASSSAAAAVSKSEGEMEDCASAERCDPPHLPAVSECSIYLPLFDRHGTPLPVPFASKSAVALSDTQLLRDRVETMSTRRGLLLARLCLPTRRHCLVEDIVRDWLLVYRRMAATTPTPSPASATATDASGSNGVEVYGGRAEMNVSTGSTRGFCSGVSRDIFNFSHPPAFEEMEVIGRKGNCKLETARLQKTELSPISCSCAASSAWVLAFQRLNFRFYPSSLLKTQPHVWCGVIWGCCVHVPSIELADPIHYWWNVTPTVWGHPLSPKLLTVFKRTFR</sequence>
<keyword evidence="10" id="KW-0788">Thiol protease</keyword>
<evidence type="ECO:0000256" key="4">
    <source>
        <dbReference type="ARBA" id="ARBA00022670"/>
    </source>
</evidence>
<evidence type="ECO:0000256" key="7">
    <source>
        <dbReference type="ARBA" id="ARBA00022771"/>
    </source>
</evidence>
<name>A0A915EZ71_9CEST</name>
<keyword evidence="11" id="KW-0862">Zinc</keyword>
<dbReference type="EC" id="3.4.19.12" evidence="3"/>
<dbReference type="Gene3D" id="2.30.30.380">
    <property type="entry name" value="Zn-finger domain of Sec23/24"/>
    <property type="match status" value="1"/>
</dbReference>
<dbReference type="InterPro" id="IPR001876">
    <property type="entry name" value="Znf_RanBP2"/>
</dbReference>
<feature type="domain" description="RanBP2-type" evidence="14">
    <location>
        <begin position="102"/>
        <end position="133"/>
    </location>
</feature>
<protein>
    <recommendedName>
        <fullName evidence="3">ubiquitinyl hydrolase 1</fullName>
        <ecNumber evidence="3">3.4.19.12</ecNumber>
    </recommendedName>
</protein>
<evidence type="ECO:0000256" key="1">
    <source>
        <dbReference type="ARBA" id="ARBA00000707"/>
    </source>
</evidence>
<dbReference type="Gene3D" id="4.10.1060.10">
    <property type="entry name" value="Zinc finger, RanBP2-type"/>
    <property type="match status" value="2"/>
</dbReference>
<keyword evidence="8" id="KW-0833">Ubl conjugation pathway</keyword>
<evidence type="ECO:0000259" key="15">
    <source>
        <dbReference type="PROSITE" id="PS50802"/>
    </source>
</evidence>
<dbReference type="Pfam" id="PF02338">
    <property type="entry name" value="OTU"/>
    <property type="match status" value="1"/>
</dbReference>
<evidence type="ECO:0000259" key="14">
    <source>
        <dbReference type="PROSITE" id="PS50199"/>
    </source>
</evidence>
<evidence type="ECO:0000256" key="13">
    <source>
        <dbReference type="SAM" id="MobiDB-lite"/>
    </source>
</evidence>
<dbReference type="Proteomes" id="UP000887562">
    <property type="component" value="Unplaced"/>
</dbReference>
<evidence type="ECO:0000256" key="12">
    <source>
        <dbReference type="PROSITE-ProRule" id="PRU00322"/>
    </source>
</evidence>
<evidence type="ECO:0000256" key="6">
    <source>
        <dbReference type="ARBA" id="ARBA00022723"/>
    </source>
</evidence>
<dbReference type="Pfam" id="PF00641">
    <property type="entry name" value="Zn_ribbon_RanBP"/>
    <property type="match status" value="2"/>
</dbReference>
<evidence type="ECO:0000256" key="9">
    <source>
        <dbReference type="ARBA" id="ARBA00022801"/>
    </source>
</evidence>
<dbReference type="PROSITE" id="PS50199">
    <property type="entry name" value="ZF_RANBP2_2"/>
    <property type="match status" value="3"/>
</dbReference>
<dbReference type="SMART" id="SM00547">
    <property type="entry name" value="ZnF_RBZ"/>
    <property type="match status" value="3"/>
</dbReference>